<gene>
    <name evidence="1" type="ORF">NCCP1664_20990</name>
</gene>
<sequence>MVPLLSAVPTAVPLPNCVVRHLQSINRYRQFGGPVPVGWPNCPRPVASLCVQGRIQTVRWATDTGGLRGQAGTWGACERGTTWV</sequence>
<evidence type="ECO:0000313" key="1">
    <source>
        <dbReference type="EMBL" id="GER23604.1"/>
    </source>
</evidence>
<dbReference type="Proteomes" id="UP000325307">
    <property type="component" value="Unassembled WGS sequence"/>
</dbReference>
<protein>
    <submittedName>
        <fullName evidence="1">Uncharacterized protein</fullName>
    </submittedName>
</protein>
<comment type="caution">
    <text evidence="1">The sequence shown here is derived from an EMBL/GenBank/DDBJ whole genome shotgun (WGS) entry which is preliminary data.</text>
</comment>
<organism evidence="1 2">
    <name type="scientific">Zafaria cholistanensis</name>
    <dbReference type="NCBI Taxonomy" id="1682741"/>
    <lineage>
        <taxon>Bacteria</taxon>
        <taxon>Bacillati</taxon>
        <taxon>Actinomycetota</taxon>
        <taxon>Actinomycetes</taxon>
        <taxon>Micrococcales</taxon>
        <taxon>Micrococcaceae</taxon>
        <taxon>Zafaria</taxon>
    </lineage>
</organism>
<keyword evidence="2" id="KW-1185">Reference proteome</keyword>
<evidence type="ECO:0000313" key="2">
    <source>
        <dbReference type="Proteomes" id="UP000325307"/>
    </source>
</evidence>
<dbReference type="AlphaFoldDB" id="A0A5A7NRR9"/>
<accession>A0A5A7NRR9</accession>
<name>A0A5A7NRR9_9MICC</name>
<dbReference type="EMBL" id="BKDJ01000010">
    <property type="protein sequence ID" value="GER23604.1"/>
    <property type="molecule type" value="Genomic_DNA"/>
</dbReference>
<proteinExistence type="predicted"/>
<reference evidence="1 2" key="1">
    <citation type="submission" date="2019-09" db="EMBL/GenBank/DDBJ databases">
        <title>Arthrobacter zafarii sp. nov., a moderately thermotolerant and halotolerant actinobacterium isolated from Cholistan desert soil of Pakistan.</title>
        <authorList>
            <person name="Amin A."/>
            <person name="Ahmed I."/>
            <person name="Khalid N."/>
            <person name="Schumann P."/>
            <person name="Busse H.J."/>
            <person name="Khan I.U."/>
            <person name="Li S."/>
            <person name="Li W.J."/>
        </authorList>
    </citation>
    <scope>NUCLEOTIDE SEQUENCE [LARGE SCALE GENOMIC DNA]</scope>
    <source>
        <strain evidence="1 2">NCCP-1664</strain>
    </source>
</reference>